<comment type="caution">
    <text evidence="12">The sequence shown here is derived from an EMBL/GenBank/DDBJ whole genome shotgun (WGS) entry which is preliminary data.</text>
</comment>
<feature type="binding site" evidence="8">
    <location>
        <position position="38"/>
    </location>
    <ligand>
        <name>ATP</name>
        <dbReference type="ChEBI" id="CHEBI:30616"/>
    </ligand>
</feature>
<evidence type="ECO:0000256" key="8">
    <source>
        <dbReference type="PROSITE-ProRule" id="PRU10141"/>
    </source>
</evidence>
<dbReference type="InterPro" id="IPR051200">
    <property type="entry name" value="Host-pathogen_enzymatic-act"/>
</dbReference>
<keyword evidence="4" id="KW-0732">Signal</keyword>
<dbReference type="InterPro" id="IPR011964">
    <property type="entry name" value="YVTN_b-propeller_repeat"/>
</dbReference>
<dbReference type="GO" id="GO:0004674">
    <property type="term" value="F:protein serine/threonine kinase activity"/>
    <property type="evidence" value="ECO:0007669"/>
    <property type="project" value="UniProtKB-KW"/>
</dbReference>
<sequence>MDETPFGRYRLLERLGVGGMGEVYKAYDTVTDRLVALKVLKRQLATESEFIERFKREARAVAGLTEPHVVPIHDYGEIDGRLFLDMRLLEGTDLTGLIRQGGPMPPALAVKIIDQVASALDAAHANGLVHRDVKPSNILVTAKNFAYLIDFGIVRAAEDSGLTSTGMAIGTFAYMAPERFTTGHADHRADVYALACVLHECLTGQRPYTMTQPEKQMAAHVYDSPPRASQVRPGVPPAFDPVIARGMAKDPNNRYSSAGELAAAADRALTISTQHAIDDPDATERIPPRREPTGPARIAPPTAPPTIARPTRPVTTPRYDGYAVPDVIAPAVSKKRKPWLPIAAAVVVALLIGVFAVWKLSGEKDSGGAPTTSTVTASPVTKVTGTIPVERRPTAVAFDPGTQVVYATNSDVDKVTTIDIKNRSVTGSFAVGKTPVGLAIDTDAHRLYTANIGDKTVSVIDTGTNTVIATIRVGKTTARVAIDPSAHLLYASNPDDDTVTVIDTAKNEVTNTIPVGSFPWSLAVDGSAHKIYTADTHSNDLSLIDGPTGKVSTVTVGTPPSRVAFDATTHIVYVTHEEENSVSAVDTKTGNVSTVRVGSKPVGLAVDADLHTLYVANIDDNTVTVIDTKTQSVVRTIKTGDGPAAMVIDPATHVVYLVLEGASSIAVLEP</sequence>
<protein>
    <recommendedName>
        <fullName evidence="1">non-specific serine/threonine protein kinase</fullName>
        <ecNumber evidence="1">2.7.11.1</ecNumber>
    </recommendedName>
</protein>
<dbReference type="Proteomes" id="UP000535543">
    <property type="component" value="Unassembled WGS sequence"/>
</dbReference>
<evidence type="ECO:0000256" key="5">
    <source>
        <dbReference type="ARBA" id="ARBA00022741"/>
    </source>
</evidence>
<dbReference type="Pfam" id="PF21783">
    <property type="entry name" value="YNCE"/>
    <property type="match status" value="1"/>
</dbReference>
<dbReference type="InterPro" id="IPR048433">
    <property type="entry name" value="YNCE-like_beta-prop"/>
</dbReference>
<accession>A0A848KGC3</accession>
<feature type="compositionally biased region" description="Basic and acidic residues" evidence="9">
    <location>
        <begin position="276"/>
        <end position="292"/>
    </location>
</feature>
<evidence type="ECO:0000256" key="10">
    <source>
        <dbReference type="SAM" id="Phobius"/>
    </source>
</evidence>
<keyword evidence="3" id="KW-0808">Transferase</keyword>
<dbReference type="GO" id="GO:0005524">
    <property type="term" value="F:ATP binding"/>
    <property type="evidence" value="ECO:0007669"/>
    <property type="project" value="UniProtKB-UniRule"/>
</dbReference>
<keyword evidence="10" id="KW-0812">Transmembrane</keyword>
<dbReference type="AlphaFoldDB" id="A0A848KGC3"/>
<dbReference type="PROSITE" id="PS50011">
    <property type="entry name" value="PROTEIN_KINASE_DOM"/>
    <property type="match status" value="1"/>
</dbReference>
<dbReference type="Gene3D" id="3.30.200.20">
    <property type="entry name" value="Phosphorylase Kinase, domain 1"/>
    <property type="match status" value="1"/>
</dbReference>
<feature type="region of interest" description="Disordered" evidence="9">
    <location>
        <begin position="274"/>
        <end position="315"/>
    </location>
</feature>
<evidence type="ECO:0000256" key="7">
    <source>
        <dbReference type="ARBA" id="ARBA00022840"/>
    </source>
</evidence>
<dbReference type="InterPro" id="IPR011009">
    <property type="entry name" value="Kinase-like_dom_sf"/>
</dbReference>
<keyword evidence="10" id="KW-0472">Membrane</keyword>
<dbReference type="FunFam" id="1.10.510.10:FF:000021">
    <property type="entry name" value="Serine/threonine protein kinase"/>
    <property type="match status" value="1"/>
</dbReference>
<keyword evidence="6" id="KW-0418">Kinase</keyword>
<dbReference type="PROSITE" id="PS00108">
    <property type="entry name" value="PROTEIN_KINASE_ST"/>
    <property type="match status" value="1"/>
</dbReference>
<dbReference type="EC" id="2.7.11.1" evidence="1"/>
<dbReference type="InterPro" id="IPR008271">
    <property type="entry name" value="Ser/Thr_kinase_AS"/>
</dbReference>
<evidence type="ECO:0000259" key="11">
    <source>
        <dbReference type="PROSITE" id="PS50011"/>
    </source>
</evidence>
<evidence type="ECO:0000313" key="13">
    <source>
        <dbReference type="Proteomes" id="UP000535543"/>
    </source>
</evidence>
<reference evidence="12 13" key="1">
    <citation type="submission" date="2019-05" db="EMBL/GenBank/DDBJ databases">
        <authorList>
            <person name="Lee S.D."/>
        </authorList>
    </citation>
    <scope>NUCLEOTIDE SEQUENCE [LARGE SCALE GENOMIC DNA]</scope>
    <source>
        <strain evidence="12 13">YC2-7</strain>
    </source>
</reference>
<dbReference type="Gene3D" id="1.10.510.10">
    <property type="entry name" value="Transferase(Phosphotransferase) domain 1"/>
    <property type="match status" value="1"/>
</dbReference>
<evidence type="ECO:0000256" key="6">
    <source>
        <dbReference type="ARBA" id="ARBA00022777"/>
    </source>
</evidence>
<organism evidence="12 13">
    <name type="scientific">Antrihabitans stalactiti</name>
    <dbReference type="NCBI Taxonomy" id="2584121"/>
    <lineage>
        <taxon>Bacteria</taxon>
        <taxon>Bacillati</taxon>
        <taxon>Actinomycetota</taxon>
        <taxon>Actinomycetes</taxon>
        <taxon>Mycobacteriales</taxon>
        <taxon>Nocardiaceae</taxon>
        <taxon>Antrihabitans</taxon>
    </lineage>
</organism>
<dbReference type="PROSITE" id="PS00107">
    <property type="entry name" value="PROTEIN_KINASE_ATP"/>
    <property type="match status" value="1"/>
</dbReference>
<evidence type="ECO:0000313" key="12">
    <source>
        <dbReference type="EMBL" id="NMN94977.1"/>
    </source>
</evidence>
<dbReference type="InterPro" id="IPR000719">
    <property type="entry name" value="Prot_kinase_dom"/>
</dbReference>
<dbReference type="Gene3D" id="2.130.10.10">
    <property type="entry name" value="YVTN repeat-like/Quinoprotein amine dehydrogenase"/>
    <property type="match status" value="2"/>
</dbReference>
<keyword evidence="10" id="KW-1133">Transmembrane helix</keyword>
<name>A0A848KGC3_9NOCA</name>
<dbReference type="EMBL" id="VCQU01000002">
    <property type="protein sequence ID" value="NMN94977.1"/>
    <property type="molecule type" value="Genomic_DNA"/>
</dbReference>
<keyword evidence="7 8" id="KW-0067">ATP-binding</keyword>
<evidence type="ECO:0000256" key="2">
    <source>
        <dbReference type="ARBA" id="ARBA00022527"/>
    </source>
</evidence>
<evidence type="ECO:0000256" key="3">
    <source>
        <dbReference type="ARBA" id="ARBA00022679"/>
    </source>
</evidence>
<evidence type="ECO:0000256" key="1">
    <source>
        <dbReference type="ARBA" id="ARBA00012513"/>
    </source>
</evidence>
<proteinExistence type="predicted"/>
<keyword evidence="13" id="KW-1185">Reference proteome</keyword>
<dbReference type="InterPro" id="IPR015943">
    <property type="entry name" value="WD40/YVTN_repeat-like_dom_sf"/>
</dbReference>
<evidence type="ECO:0000256" key="9">
    <source>
        <dbReference type="SAM" id="MobiDB-lite"/>
    </source>
</evidence>
<dbReference type="InterPro" id="IPR017441">
    <property type="entry name" value="Protein_kinase_ATP_BS"/>
</dbReference>
<gene>
    <name evidence="12" type="ORF">FGL95_08000</name>
</gene>
<keyword evidence="5 8" id="KW-0547">Nucleotide-binding</keyword>
<dbReference type="SUPFAM" id="SSF56112">
    <property type="entry name" value="Protein kinase-like (PK-like)"/>
    <property type="match status" value="1"/>
</dbReference>
<dbReference type="RefSeq" id="WP_169585685.1">
    <property type="nucleotide sequence ID" value="NZ_VCQU01000002.1"/>
</dbReference>
<dbReference type="PANTHER" id="PTHR47197:SF3">
    <property type="entry name" value="DIHYDRO-HEME D1 DEHYDROGENASE"/>
    <property type="match status" value="1"/>
</dbReference>
<dbReference type="FunFam" id="3.30.200.20:FF:000348">
    <property type="entry name" value="Serine/threonine protein kinase"/>
    <property type="match status" value="1"/>
</dbReference>
<dbReference type="CDD" id="cd14014">
    <property type="entry name" value="STKc_PknB_like"/>
    <property type="match status" value="1"/>
</dbReference>
<reference evidence="12 13" key="2">
    <citation type="submission" date="2020-06" db="EMBL/GenBank/DDBJ databases">
        <title>Antribacter stalactiti gen. nov., sp. nov., a new member of the family Nacardiaceae isolated from a cave.</title>
        <authorList>
            <person name="Kim I.S."/>
        </authorList>
    </citation>
    <scope>NUCLEOTIDE SEQUENCE [LARGE SCALE GENOMIC DNA]</scope>
    <source>
        <strain evidence="12 13">YC2-7</strain>
    </source>
</reference>
<feature type="transmembrane region" description="Helical" evidence="10">
    <location>
        <begin position="339"/>
        <end position="358"/>
    </location>
</feature>
<keyword evidence="2" id="KW-0723">Serine/threonine-protein kinase</keyword>
<dbReference type="PANTHER" id="PTHR47197">
    <property type="entry name" value="PROTEIN NIRF"/>
    <property type="match status" value="1"/>
</dbReference>
<feature type="domain" description="Protein kinase" evidence="11">
    <location>
        <begin position="9"/>
        <end position="269"/>
    </location>
</feature>
<dbReference type="InterPro" id="IPR011045">
    <property type="entry name" value="N2O_reductase_N"/>
</dbReference>
<feature type="compositionally biased region" description="Low complexity" evidence="9">
    <location>
        <begin position="293"/>
        <end position="315"/>
    </location>
</feature>
<dbReference type="NCBIfam" id="TIGR02276">
    <property type="entry name" value="beta_rpt_yvtn"/>
    <property type="match status" value="3"/>
</dbReference>
<dbReference type="Pfam" id="PF00069">
    <property type="entry name" value="Pkinase"/>
    <property type="match status" value="1"/>
</dbReference>
<dbReference type="SMART" id="SM00220">
    <property type="entry name" value="S_TKc"/>
    <property type="match status" value="1"/>
</dbReference>
<evidence type="ECO:0000256" key="4">
    <source>
        <dbReference type="ARBA" id="ARBA00022729"/>
    </source>
</evidence>
<dbReference type="SUPFAM" id="SSF50974">
    <property type="entry name" value="Nitrous oxide reductase, N-terminal domain"/>
    <property type="match status" value="1"/>
</dbReference>